<feature type="region of interest" description="Disordered" evidence="1">
    <location>
        <begin position="31"/>
        <end position="80"/>
    </location>
</feature>
<organism evidence="2 3">
    <name type="scientific">Mycolicibacterium hodleri</name>
    <dbReference type="NCBI Taxonomy" id="49897"/>
    <lineage>
        <taxon>Bacteria</taxon>
        <taxon>Bacillati</taxon>
        <taxon>Actinomycetota</taxon>
        <taxon>Actinomycetes</taxon>
        <taxon>Mycobacteriales</taxon>
        <taxon>Mycobacteriaceae</taxon>
        <taxon>Mycolicibacterium</taxon>
    </lineage>
</organism>
<feature type="compositionally biased region" description="Basic and acidic residues" evidence="1">
    <location>
        <begin position="33"/>
        <end position="43"/>
    </location>
</feature>
<evidence type="ECO:0000313" key="2">
    <source>
        <dbReference type="EMBL" id="TPG26181.1"/>
    </source>
</evidence>
<comment type="caution">
    <text evidence="2">The sequence shown here is derived from an EMBL/GenBank/DDBJ whole genome shotgun (WGS) entry which is preliminary data.</text>
</comment>
<dbReference type="Proteomes" id="UP000320095">
    <property type="component" value="Unassembled WGS sequence"/>
</dbReference>
<name>A0A502DPM2_9MYCO</name>
<dbReference type="AlphaFoldDB" id="A0A502DPM2"/>
<reference evidence="2 3" key="1">
    <citation type="journal article" date="2019" name="Environ. Microbiol.">
        <title>Species interactions and distinct microbial communities in high Arctic permafrost affected cryosols are associated with the CH4 and CO2 gas fluxes.</title>
        <authorList>
            <person name="Altshuler I."/>
            <person name="Hamel J."/>
            <person name="Turney S."/>
            <person name="Magnuson E."/>
            <person name="Levesque R."/>
            <person name="Greer C."/>
            <person name="Whyte L.G."/>
        </authorList>
    </citation>
    <scope>NUCLEOTIDE SEQUENCE [LARGE SCALE GENOMIC DNA]</scope>
    <source>
        <strain evidence="2 3">S5.20</strain>
    </source>
</reference>
<evidence type="ECO:0000256" key="1">
    <source>
        <dbReference type="SAM" id="MobiDB-lite"/>
    </source>
</evidence>
<dbReference type="EMBL" id="RCZG01000023">
    <property type="protein sequence ID" value="TPG26181.1"/>
    <property type="molecule type" value="Genomic_DNA"/>
</dbReference>
<keyword evidence="3" id="KW-1185">Reference proteome</keyword>
<evidence type="ECO:0000313" key="3">
    <source>
        <dbReference type="Proteomes" id="UP000320095"/>
    </source>
</evidence>
<gene>
    <name evidence="2" type="ORF">EAH80_29375</name>
</gene>
<accession>A0A502DPM2</accession>
<proteinExistence type="predicted"/>
<sequence length="80" mass="8590">MDIRDAGRCPGSGTTNRLAVPDLLALDLGSLGETEREMRRSHASEFSAGRGSEPSTYTGRTPPVEPRARLARGVGRRPVI</sequence>
<protein>
    <submittedName>
        <fullName evidence="2">Uncharacterized protein</fullName>
    </submittedName>
</protein>